<organism evidence="3 4">
    <name type="scientific">Roseimicrobium gellanilyticum</name>
    <dbReference type="NCBI Taxonomy" id="748857"/>
    <lineage>
        <taxon>Bacteria</taxon>
        <taxon>Pseudomonadati</taxon>
        <taxon>Verrucomicrobiota</taxon>
        <taxon>Verrucomicrobiia</taxon>
        <taxon>Verrucomicrobiales</taxon>
        <taxon>Verrucomicrobiaceae</taxon>
        <taxon>Roseimicrobium</taxon>
    </lineage>
</organism>
<dbReference type="InterPro" id="IPR052737">
    <property type="entry name" value="Omega-amidase_YafV"/>
</dbReference>
<dbReference type="GO" id="GO:0106008">
    <property type="term" value="F:2-oxoglutaramate amidase activity"/>
    <property type="evidence" value="ECO:0007669"/>
    <property type="project" value="TreeGrafter"/>
</dbReference>
<dbReference type="PANTHER" id="PTHR47799">
    <property type="entry name" value="OMEGA-AMIDASE YAFV"/>
    <property type="match status" value="1"/>
</dbReference>
<keyword evidence="4" id="KW-1185">Reference proteome</keyword>
<accession>A0A366H3Y1</accession>
<dbReference type="PROSITE" id="PS01227">
    <property type="entry name" value="UPF0012"/>
    <property type="match status" value="1"/>
</dbReference>
<evidence type="ECO:0000259" key="2">
    <source>
        <dbReference type="PROSITE" id="PS50263"/>
    </source>
</evidence>
<dbReference type="AlphaFoldDB" id="A0A366H3Y1"/>
<feature type="domain" description="CN hydrolase" evidence="2">
    <location>
        <begin position="1"/>
        <end position="240"/>
    </location>
</feature>
<dbReference type="InterPro" id="IPR036526">
    <property type="entry name" value="C-N_Hydrolase_sf"/>
</dbReference>
<dbReference type="OrthoDB" id="9811121at2"/>
<reference evidence="3 4" key="1">
    <citation type="submission" date="2018-06" db="EMBL/GenBank/DDBJ databases">
        <title>Genomic Encyclopedia of Type Strains, Phase IV (KMG-IV): sequencing the most valuable type-strain genomes for metagenomic binning, comparative biology and taxonomic classification.</title>
        <authorList>
            <person name="Goeker M."/>
        </authorList>
    </citation>
    <scope>NUCLEOTIDE SEQUENCE [LARGE SCALE GENOMIC DNA]</scope>
    <source>
        <strain evidence="3 4">DSM 25532</strain>
    </source>
</reference>
<protein>
    <submittedName>
        <fullName evidence="3">Putative amidohydrolase</fullName>
    </submittedName>
</protein>
<dbReference type="Gene3D" id="3.60.110.10">
    <property type="entry name" value="Carbon-nitrogen hydrolase"/>
    <property type="match status" value="1"/>
</dbReference>
<dbReference type="SUPFAM" id="SSF56317">
    <property type="entry name" value="Carbon-nitrogen hydrolase"/>
    <property type="match status" value="1"/>
</dbReference>
<keyword evidence="3" id="KW-0378">Hydrolase</keyword>
<evidence type="ECO:0000256" key="1">
    <source>
        <dbReference type="ARBA" id="ARBA00010613"/>
    </source>
</evidence>
<dbReference type="EMBL" id="QNRR01000021">
    <property type="protein sequence ID" value="RBP35532.1"/>
    <property type="molecule type" value="Genomic_DNA"/>
</dbReference>
<comment type="caution">
    <text evidence="3">The sequence shown here is derived from an EMBL/GenBank/DDBJ whole genome shotgun (WGS) entry which is preliminary data.</text>
</comment>
<dbReference type="InterPro" id="IPR001110">
    <property type="entry name" value="UPF0012_CS"/>
</dbReference>
<dbReference type="PANTHER" id="PTHR47799:SF1">
    <property type="entry name" value="OMEGA-AMIDASE YAFV"/>
    <property type="match status" value="1"/>
</dbReference>
<dbReference type="RefSeq" id="WP_113962313.1">
    <property type="nucleotide sequence ID" value="NZ_QNRR01000021.1"/>
</dbReference>
<gene>
    <name evidence="3" type="ORF">DES53_12152</name>
</gene>
<name>A0A366H3Y1_9BACT</name>
<dbReference type="Pfam" id="PF00795">
    <property type="entry name" value="CN_hydrolase"/>
    <property type="match status" value="1"/>
</dbReference>
<evidence type="ECO:0000313" key="3">
    <source>
        <dbReference type="EMBL" id="RBP35532.1"/>
    </source>
</evidence>
<dbReference type="GO" id="GO:0050152">
    <property type="term" value="F:omega-amidase activity"/>
    <property type="evidence" value="ECO:0007669"/>
    <property type="project" value="TreeGrafter"/>
</dbReference>
<proteinExistence type="inferred from homology"/>
<dbReference type="Proteomes" id="UP000253426">
    <property type="component" value="Unassembled WGS sequence"/>
</dbReference>
<dbReference type="InterPro" id="IPR003010">
    <property type="entry name" value="C-N_Hydrolase"/>
</dbReference>
<comment type="similarity">
    <text evidence="1">Belongs to the carbon-nitrogen hydrolase superfamily. NIT1/NIT2 family.</text>
</comment>
<dbReference type="PROSITE" id="PS50263">
    <property type="entry name" value="CN_HYDROLASE"/>
    <property type="match status" value="1"/>
</dbReference>
<sequence length="258" mass="28268">MHVHLVQFDLAWEDKAANYGKVRSLLEVNRPQPGSLVVLPEMFPTGFSLNLSATAQAPTREDEAFLSGLARDHDCHVMGGVVSAVEGQSEAEMGWNESVTFGPDGALLARYAKIQPFSLGGESQCHRAGSEIVTFPWAGFTVAPLVCYDLRFPEHFRTAVRKGADVMVVIASWPVKRYHHWLTLLQARAIENLAYVIGVNRTGSDPNFKYNGRSVVVSPHGHIIADAGEGVGVVSARLDLADVTAWREEFPALRDMRG</sequence>
<dbReference type="CDD" id="cd07583">
    <property type="entry name" value="nitrilase_5"/>
    <property type="match status" value="1"/>
</dbReference>
<evidence type="ECO:0000313" key="4">
    <source>
        <dbReference type="Proteomes" id="UP000253426"/>
    </source>
</evidence>